<dbReference type="AlphaFoldDB" id="A0A0V0HHS1"/>
<proteinExistence type="predicted"/>
<keyword evidence="1" id="KW-1133">Transmembrane helix</keyword>
<keyword evidence="1" id="KW-0472">Membrane</keyword>
<evidence type="ECO:0000313" key="2">
    <source>
        <dbReference type="EMBL" id="JAP19957.1"/>
    </source>
</evidence>
<evidence type="ECO:0000256" key="1">
    <source>
        <dbReference type="SAM" id="Phobius"/>
    </source>
</evidence>
<feature type="transmembrane region" description="Helical" evidence="1">
    <location>
        <begin position="54"/>
        <end position="71"/>
    </location>
</feature>
<reference evidence="2" key="1">
    <citation type="submission" date="2015-12" db="EMBL/GenBank/DDBJ databases">
        <title>Gene expression during late stages of embryo sac development: a critical building block for successful pollen-pistil interactions.</title>
        <authorList>
            <person name="Liu Y."/>
            <person name="Joly V."/>
            <person name="Sabar M."/>
            <person name="Matton D.P."/>
        </authorList>
    </citation>
    <scope>NUCLEOTIDE SEQUENCE</scope>
</reference>
<sequence length="78" mass="9437">MDPDVLKHTVCKEVRKRELPQFLAVLNNGPKTSIKWFKGYRILRFDNTHKQNRMILEWFLAIVTKASFVIWRQKYKTD</sequence>
<dbReference type="EMBL" id="GEDG01019422">
    <property type="protein sequence ID" value="JAP19957.1"/>
    <property type="molecule type" value="Transcribed_RNA"/>
</dbReference>
<protein>
    <submittedName>
        <fullName evidence="2">Putative ovule protein</fullName>
    </submittedName>
</protein>
<accession>A0A0V0HHS1</accession>
<name>A0A0V0HHS1_SOLCH</name>
<keyword evidence="1" id="KW-0812">Transmembrane</keyword>
<organism evidence="2">
    <name type="scientific">Solanum chacoense</name>
    <name type="common">Chaco potato</name>
    <dbReference type="NCBI Taxonomy" id="4108"/>
    <lineage>
        <taxon>Eukaryota</taxon>
        <taxon>Viridiplantae</taxon>
        <taxon>Streptophyta</taxon>
        <taxon>Embryophyta</taxon>
        <taxon>Tracheophyta</taxon>
        <taxon>Spermatophyta</taxon>
        <taxon>Magnoliopsida</taxon>
        <taxon>eudicotyledons</taxon>
        <taxon>Gunneridae</taxon>
        <taxon>Pentapetalae</taxon>
        <taxon>asterids</taxon>
        <taxon>lamiids</taxon>
        <taxon>Solanales</taxon>
        <taxon>Solanaceae</taxon>
        <taxon>Solanoideae</taxon>
        <taxon>Solaneae</taxon>
        <taxon>Solanum</taxon>
    </lineage>
</organism>